<feature type="domain" description="FAD dependent oxidoreductase" evidence="2">
    <location>
        <begin position="57"/>
        <end position="472"/>
    </location>
</feature>
<dbReference type="EMBL" id="DF196780">
    <property type="protein sequence ID" value="GAC75191.1"/>
    <property type="molecule type" value="Genomic_DNA"/>
</dbReference>
<dbReference type="OrthoDB" id="429143at2759"/>
<reference evidence="4" key="1">
    <citation type="journal article" date="2013" name="Genome Announc.">
        <title>Genome sequence of the basidiomycetous yeast Pseudozyma antarctica T-34, a producer of the glycolipid biosurfactants mannosylerythritol lipids.</title>
        <authorList>
            <person name="Morita T."/>
            <person name="Koike H."/>
            <person name="Koyama Y."/>
            <person name="Hagiwara H."/>
            <person name="Ito E."/>
            <person name="Fukuoka T."/>
            <person name="Imura T."/>
            <person name="Machida M."/>
            <person name="Kitamoto D."/>
        </authorList>
    </citation>
    <scope>NUCLEOTIDE SEQUENCE [LARGE SCALE GENOMIC DNA]</scope>
    <source>
        <strain evidence="4">T-34</strain>
    </source>
</reference>
<proteinExistence type="predicted"/>
<dbReference type="STRING" id="1151754.M9LQZ2"/>
<dbReference type="InterPro" id="IPR036188">
    <property type="entry name" value="FAD/NAD-bd_sf"/>
</dbReference>
<dbReference type="InterPro" id="IPR006076">
    <property type="entry name" value="FAD-dep_OxRdtase"/>
</dbReference>
<dbReference type="PANTHER" id="PTHR13847:SF260">
    <property type="entry name" value="FAD DEPENDENT OXIDOREDUCTASE DOMAIN-CONTAINING PROTEIN"/>
    <property type="match status" value="1"/>
</dbReference>
<name>M9LQZ2_PSEA3</name>
<dbReference type="Pfam" id="PF01266">
    <property type="entry name" value="DAO"/>
    <property type="match status" value="1"/>
</dbReference>
<accession>M9LQZ2</accession>
<organism evidence="3 4">
    <name type="scientific">Pseudozyma antarctica (strain T-34)</name>
    <name type="common">Yeast</name>
    <name type="synonym">Candida antarctica</name>
    <dbReference type="NCBI Taxonomy" id="1151754"/>
    <lineage>
        <taxon>Eukaryota</taxon>
        <taxon>Fungi</taxon>
        <taxon>Dikarya</taxon>
        <taxon>Basidiomycota</taxon>
        <taxon>Ustilaginomycotina</taxon>
        <taxon>Ustilaginomycetes</taxon>
        <taxon>Ustilaginales</taxon>
        <taxon>Ustilaginaceae</taxon>
        <taxon>Moesziomyces</taxon>
    </lineage>
</organism>
<evidence type="ECO:0000259" key="2">
    <source>
        <dbReference type="Pfam" id="PF01266"/>
    </source>
</evidence>
<dbReference type="AlphaFoldDB" id="M9LQZ2"/>
<dbReference type="GO" id="GO:0005737">
    <property type="term" value="C:cytoplasm"/>
    <property type="evidence" value="ECO:0007669"/>
    <property type="project" value="TreeGrafter"/>
</dbReference>
<gene>
    <name evidence="3" type="ORF">PANT_14c00088</name>
</gene>
<dbReference type="Proteomes" id="UP000011976">
    <property type="component" value="Unassembled WGS sequence"/>
</dbReference>
<evidence type="ECO:0000256" key="1">
    <source>
        <dbReference type="SAM" id="MobiDB-lite"/>
    </source>
</evidence>
<evidence type="ECO:0000313" key="4">
    <source>
        <dbReference type="Proteomes" id="UP000011976"/>
    </source>
</evidence>
<dbReference type="PANTHER" id="PTHR13847">
    <property type="entry name" value="SARCOSINE DEHYDROGENASE-RELATED"/>
    <property type="match status" value="1"/>
</dbReference>
<feature type="region of interest" description="Disordered" evidence="1">
    <location>
        <begin position="555"/>
        <end position="578"/>
    </location>
</feature>
<evidence type="ECO:0000313" key="3">
    <source>
        <dbReference type="EMBL" id="GAC75191.1"/>
    </source>
</evidence>
<sequence length="714" mass="78025">MPAQEYVDISTIGIDDAPVTPSPLPVSSDSATVSYWMATTPKHQLPASLDALPASSDVVIIGSGITGVSCAYHLINSLSESNRPISSITIVEARQFCTGATGRNGGHLTTASALSYDDIAANPAHLLGEDLGSLGDDAVRRKTGVAVRDILNFETATADAIRGIIADEKAEEQVGFTDDANWHICVEQAEIDAYEAALCHAAEHADLKGYVDRVRRVPKDEVDRRMHNPAHIKAVYEIPGATLHPRNLVALIYARALRRTTHHGITLNLVTECPVTSIRAASSTSVLATPKGEITASYVVHATNGYASHLLPQLANPAEGGITPTRAQVAAVPAKAKTHLWGMALSGHSGFEYGHQRPRSEYEPPSADGPLYIMGGGREVATGREWGIADDSTLSKEVSTFLHPYLANIFPESYGEDVHSEWTGIMGYTKSKDPLVGPVPGYKQGARQYIAAGYSGHGMTRAFGCAEVVAQMITAHAKGEAWANRVRFPECYLTQDAKAKVTETTHKADQRRFTSSTIRLANYPPAMLRLSVLLVLLWCTLVRSFTLAPCHLSRRAPSTACYSPPPPPTPDPKSFEDLCGEKSDPKHPCFVHWAGSLDYVNIVPFLEPVDVASEIIVKDETRTEFTIRNATDAFMITYRDAGRVSFIYSDFDKGCYNVTLVRGGMDNWRIWFADDSGNDRDVDTLNQRITGKRVCDKWGHIHVKDDSHWYNQRR</sequence>
<protein>
    <recommendedName>
        <fullName evidence="2">FAD dependent oxidoreductase domain-containing protein</fullName>
    </recommendedName>
</protein>
<dbReference type="SUPFAM" id="SSF51905">
    <property type="entry name" value="FAD/NAD(P)-binding domain"/>
    <property type="match status" value="1"/>
</dbReference>
<dbReference type="Gene3D" id="3.30.9.10">
    <property type="entry name" value="D-Amino Acid Oxidase, subunit A, domain 2"/>
    <property type="match status" value="1"/>
</dbReference>
<dbReference type="Gene3D" id="3.50.50.60">
    <property type="entry name" value="FAD/NAD(P)-binding domain"/>
    <property type="match status" value="1"/>
</dbReference>